<evidence type="ECO:0000313" key="3">
    <source>
        <dbReference type="EMBL" id="OUL56471.1"/>
    </source>
</evidence>
<evidence type="ECO:0000256" key="2">
    <source>
        <dbReference type="ARBA" id="ARBA00022801"/>
    </source>
</evidence>
<sequence length="144" mass="16969">MNSKRALLSTQVEIEIPFHDCDPMQVVWHGNYARYFEVARCELLRLFDYDYEQMQESGYMWPIVDMRTKYIAPLRFRQKVTITAHLKEYQHRLKLDYIITDSKSGQVLTKGYTVQVAVAIADQQMQYVSPDVLLTQLKKVISVE</sequence>
<keyword evidence="2" id="KW-0378">Hydrolase</keyword>
<dbReference type="AlphaFoldDB" id="A0A244CLG3"/>
<dbReference type="PANTHER" id="PTHR31793">
    <property type="entry name" value="4-HYDROXYBENZOYL-COA THIOESTERASE FAMILY MEMBER"/>
    <property type="match status" value="1"/>
</dbReference>
<dbReference type="InterPro" id="IPR050563">
    <property type="entry name" value="4-hydroxybenzoyl-CoA_TE"/>
</dbReference>
<accession>A0A244CLG3</accession>
<dbReference type="CDD" id="cd00586">
    <property type="entry name" value="4HBT"/>
    <property type="match status" value="1"/>
</dbReference>
<evidence type="ECO:0000313" key="4">
    <source>
        <dbReference type="Proteomes" id="UP000194841"/>
    </source>
</evidence>
<dbReference type="SUPFAM" id="SSF54637">
    <property type="entry name" value="Thioesterase/thiol ester dehydrase-isomerase"/>
    <property type="match status" value="1"/>
</dbReference>
<dbReference type="RefSeq" id="WP_086745442.1">
    <property type="nucleotide sequence ID" value="NZ_MWPV01000006.1"/>
</dbReference>
<organism evidence="3 4">
    <name type="scientific">Pseudoalteromonas ulvae</name>
    <dbReference type="NCBI Taxonomy" id="107327"/>
    <lineage>
        <taxon>Bacteria</taxon>
        <taxon>Pseudomonadati</taxon>
        <taxon>Pseudomonadota</taxon>
        <taxon>Gammaproteobacteria</taxon>
        <taxon>Alteromonadales</taxon>
        <taxon>Pseudoalteromonadaceae</taxon>
        <taxon>Pseudoalteromonas</taxon>
    </lineage>
</organism>
<dbReference type="Gene3D" id="3.10.129.10">
    <property type="entry name" value="Hotdog Thioesterase"/>
    <property type="match status" value="1"/>
</dbReference>
<comment type="caution">
    <text evidence="3">The sequence shown here is derived from an EMBL/GenBank/DDBJ whole genome shotgun (WGS) entry which is preliminary data.</text>
</comment>
<proteinExistence type="inferred from homology"/>
<gene>
    <name evidence="3" type="ORF">B1199_17570</name>
</gene>
<protein>
    <submittedName>
        <fullName evidence="3">Thioesterase</fullName>
    </submittedName>
</protein>
<dbReference type="OrthoDB" id="9800856at2"/>
<dbReference type="Proteomes" id="UP000194841">
    <property type="component" value="Unassembled WGS sequence"/>
</dbReference>
<reference evidence="3 4" key="1">
    <citation type="submission" date="2017-02" db="EMBL/GenBank/DDBJ databases">
        <title>Pseudoalteromonas ulvae TC14 Genome.</title>
        <authorList>
            <person name="Molmeret M."/>
        </authorList>
    </citation>
    <scope>NUCLEOTIDE SEQUENCE [LARGE SCALE GENOMIC DNA]</scope>
    <source>
        <strain evidence="3">TC14</strain>
    </source>
</reference>
<dbReference type="InterPro" id="IPR006684">
    <property type="entry name" value="YbgC/YbaW"/>
</dbReference>
<dbReference type="InterPro" id="IPR029069">
    <property type="entry name" value="HotDog_dom_sf"/>
</dbReference>
<dbReference type="Pfam" id="PF13279">
    <property type="entry name" value="4HBT_2"/>
    <property type="match status" value="1"/>
</dbReference>
<name>A0A244CLG3_PSEDV</name>
<comment type="similarity">
    <text evidence="1">Belongs to the 4-hydroxybenzoyl-CoA thioesterase family.</text>
</comment>
<keyword evidence="4" id="KW-1185">Reference proteome</keyword>
<dbReference type="PANTHER" id="PTHR31793:SF27">
    <property type="entry name" value="NOVEL THIOESTERASE SUPERFAMILY DOMAIN AND SAPOSIN A-TYPE DOMAIN CONTAINING PROTEIN (0610012H03RIK)"/>
    <property type="match status" value="1"/>
</dbReference>
<dbReference type="EMBL" id="MWPV01000006">
    <property type="protein sequence ID" value="OUL56471.1"/>
    <property type="molecule type" value="Genomic_DNA"/>
</dbReference>
<dbReference type="PIRSF" id="PIRSF003230">
    <property type="entry name" value="YbgC"/>
    <property type="match status" value="1"/>
</dbReference>
<evidence type="ECO:0000256" key="1">
    <source>
        <dbReference type="ARBA" id="ARBA00005953"/>
    </source>
</evidence>
<dbReference type="GO" id="GO:0047617">
    <property type="term" value="F:fatty acyl-CoA hydrolase activity"/>
    <property type="evidence" value="ECO:0007669"/>
    <property type="project" value="TreeGrafter"/>
</dbReference>